<dbReference type="InterPro" id="IPR036034">
    <property type="entry name" value="PDZ_sf"/>
</dbReference>
<organism evidence="2 3">
    <name type="scientific">Sphingomonas hankookensis</name>
    <dbReference type="NCBI Taxonomy" id="563996"/>
    <lineage>
        <taxon>Bacteria</taxon>
        <taxon>Pseudomonadati</taxon>
        <taxon>Pseudomonadota</taxon>
        <taxon>Alphaproteobacteria</taxon>
        <taxon>Sphingomonadales</taxon>
        <taxon>Sphingomonadaceae</taxon>
        <taxon>Sphingomonas</taxon>
    </lineage>
</organism>
<dbReference type="Gene3D" id="2.30.42.10">
    <property type="match status" value="1"/>
</dbReference>
<dbReference type="InterPro" id="IPR001478">
    <property type="entry name" value="PDZ"/>
</dbReference>
<comment type="caution">
    <text evidence="2">The sequence shown here is derived from an EMBL/GenBank/DDBJ whole genome shotgun (WGS) entry which is preliminary data.</text>
</comment>
<accession>A0ABR5YHY2</accession>
<feature type="domain" description="PDZ" evidence="1">
    <location>
        <begin position="49"/>
        <end position="88"/>
    </location>
</feature>
<dbReference type="Proteomes" id="UP000076609">
    <property type="component" value="Unassembled WGS sequence"/>
</dbReference>
<evidence type="ECO:0000313" key="3">
    <source>
        <dbReference type="Proteomes" id="UP000076609"/>
    </source>
</evidence>
<name>A0ABR5YHY2_9SPHN</name>
<dbReference type="EMBL" id="LQQO01000001">
    <property type="protein sequence ID" value="KZE18863.1"/>
    <property type="molecule type" value="Genomic_DNA"/>
</dbReference>
<reference evidence="3" key="1">
    <citation type="submission" date="2016-01" db="EMBL/GenBank/DDBJ databases">
        <title>Draft genome of Chromobacterium sp. F49.</title>
        <authorList>
            <person name="Hong K.W."/>
        </authorList>
    </citation>
    <scope>NUCLEOTIDE SEQUENCE [LARGE SCALE GENOMIC DNA]</scope>
    <source>
        <strain evidence="3">CN3</strain>
    </source>
</reference>
<evidence type="ECO:0000259" key="1">
    <source>
        <dbReference type="PROSITE" id="PS50106"/>
    </source>
</evidence>
<sequence length="139" mass="13949">MAAKEVAMDAIGRRSGMPVRGIALSGLVALALVGPSVLASGRSAVTAGGATLSVTQAPDGLIVTSLETGGASAQAGLRVGDVIDRVDGSGAPTPDMLLRAEGDGVARLHVAARGDGVGRTLIWRRPTEGQGEDPDRRGR</sequence>
<dbReference type="PROSITE" id="PS50106">
    <property type="entry name" value="PDZ"/>
    <property type="match status" value="1"/>
</dbReference>
<protein>
    <recommendedName>
        <fullName evidence="1">PDZ domain-containing protein</fullName>
    </recommendedName>
</protein>
<dbReference type="SUPFAM" id="SSF50156">
    <property type="entry name" value="PDZ domain-like"/>
    <property type="match status" value="1"/>
</dbReference>
<evidence type="ECO:0000313" key="2">
    <source>
        <dbReference type="EMBL" id="KZE18863.1"/>
    </source>
</evidence>
<proteinExistence type="predicted"/>
<gene>
    <name evidence="2" type="ORF">AVT10_02185</name>
</gene>
<keyword evidence="3" id="KW-1185">Reference proteome</keyword>